<evidence type="ECO:0000313" key="2">
    <source>
        <dbReference type="EMBL" id="WFN83390.1"/>
    </source>
</evidence>
<name>A0AAF0VXU0_LACLL</name>
<dbReference type="Proteomes" id="UP001055586">
    <property type="component" value="Chromosome"/>
</dbReference>
<keyword evidence="1" id="KW-1133">Transmembrane helix</keyword>
<keyword evidence="1" id="KW-0472">Membrane</keyword>
<reference evidence="3" key="3">
    <citation type="submission" date="2023-09" db="EMBL/GenBank/DDBJ databases">
        <title>Complete Genomes and Methylome analysis of Lactococcus lactis subs lactis strains.</title>
        <authorList>
            <person name="Fomenkov A."/>
            <person name="McDonnell B."/>
            <person name="Sun L."/>
            <person name="Van Sinderen D."/>
            <person name="Roberts R.J."/>
        </authorList>
    </citation>
    <scope>NUCLEOTIDE SEQUENCE</scope>
    <source>
        <strain evidence="3">229</strain>
    </source>
</reference>
<gene>
    <name evidence="2" type="ORF">LL223_02570</name>
    <name evidence="3" type="ORF">LL229_02595</name>
</gene>
<sequence length="71" mass="8064">MKKYISVFSVFLVWLAYLLALNPILKALGLINWLRSLGHFASLTSIIIQEIPIIIILLLLNHFFLASKIAI</sequence>
<dbReference type="AlphaFoldDB" id="A0AAF0VXU0"/>
<reference evidence="2" key="1">
    <citation type="journal article" date="2020" name="Mol. Microbiol.">
        <title>The CWPS Rubik's cube: Linking diversity of cell wall polysaccharide structures with the encoded biosynthetic machinery of selected Lactococcus lactis strains.</title>
        <authorList>
            <person name="Mahony J."/>
            <person name="Frantzen C."/>
            <person name="Vinogradov E."/>
            <person name="Sadovskaya I."/>
            <person name="Theodorou I."/>
            <person name="Kelleher P."/>
            <person name="Chapot-Chartier M.P."/>
            <person name="Cambillau C."/>
            <person name="Holo H."/>
            <person name="van Sinderen D."/>
        </authorList>
    </citation>
    <scope>NUCLEOTIDE SEQUENCE</scope>
    <source>
        <strain evidence="2">223</strain>
    </source>
</reference>
<protein>
    <submittedName>
        <fullName evidence="3">Uncharacterized protein</fullName>
    </submittedName>
</protein>
<feature type="transmembrane region" description="Helical" evidence="1">
    <location>
        <begin position="39"/>
        <end position="60"/>
    </location>
</feature>
<evidence type="ECO:0000256" key="1">
    <source>
        <dbReference type="SAM" id="Phobius"/>
    </source>
</evidence>
<evidence type="ECO:0000313" key="4">
    <source>
        <dbReference type="Proteomes" id="UP001055586"/>
    </source>
</evidence>
<reference evidence="2" key="2">
    <citation type="submission" date="2023-04" db="EMBL/GenBank/DDBJ databases">
        <authorList>
            <person name="McDonnell B."/>
        </authorList>
    </citation>
    <scope>NUCLEOTIDE SEQUENCE</scope>
    <source>
        <strain evidence="2">223</strain>
    </source>
</reference>
<proteinExistence type="predicted"/>
<dbReference type="EMBL" id="CP090823">
    <property type="protein sequence ID" value="WNS48320.1"/>
    <property type="molecule type" value="Genomic_DNA"/>
</dbReference>
<dbReference type="EMBL" id="CP031926">
    <property type="protein sequence ID" value="WFN83390.1"/>
    <property type="molecule type" value="Genomic_DNA"/>
</dbReference>
<dbReference type="RefSeq" id="WP_021214812.1">
    <property type="nucleotide sequence ID" value="NZ_CP015896.1"/>
</dbReference>
<evidence type="ECO:0000313" key="3">
    <source>
        <dbReference type="EMBL" id="WNS48320.1"/>
    </source>
</evidence>
<organism evidence="3 4">
    <name type="scientific">Lactococcus lactis subsp. lactis</name>
    <name type="common">Streptococcus lactis</name>
    <dbReference type="NCBI Taxonomy" id="1360"/>
    <lineage>
        <taxon>Bacteria</taxon>
        <taxon>Bacillati</taxon>
        <taxon>Bacillota</taxon>
        <taxon>Bacilli</taxon>
        <taxon>Lactobacillales</taxon>
        <taxon>Streptococcaceae</taxon>
        <taxon>Lactococcus</taxon>
    </lineage>
</organism>
<dbReference type="Proteomes" id="UP000663169">
    <property type="component" value="Chromosome"/>
</dbReference>
<keyword evidence="1" id="KW-0812">Transmembrane</keyword>
<accession>A0AAF0VXU0</accession>